<keyword evidence="2" id="KW-1185">Reference proteome</keyword>
<evidence type="ECO:0000313" key="2">
    <source>
        <dbReference type="Proteomes" id="UP001529369"/>
    </source>
</evidence>
<gene>
    <name evidence="1" type="ORF">QWZ14_08570</name>
</gene>
<reference evidence="2" key="1">
    <citation type="journal article" date="2019" name="Int. J. Syst. Evol. Microbiol.">
        <title>The Global Catalogue of Microorganisms (GCM) 10K type strain sequencing project: providing services to taxonomists for standard genome sequencing and annotation.</title>
        <authorList>
            <consortium name="The Broad Institute Genomics Platform"/>
            <consortium name="The Broad Institute Genome Sequencing Center for Infectious Disease"/>
            <person name="Wu L."/>
            <person name="Ma J."/>
        </authorList>
    </citation>
    <scope>NUCLEOTIDE SEQUENCE [LARGE SCALE GENOMIC DNA]</scope>
    <source>
        <strain evidence="2">CECT 7131</strain>
    </source>
</reference>
<organism evidence="1 2">
    <name type="scientific">Paeniroseomonas aquatica</name>
    <dbReference type="NCBI Taxonomy" id="373043"/>
    <lineage>
        <taxon>Bacteria</taxon>
        <taxon>Pseudomonadati</taxon>
        <taxon>Pseudomonadota</taxon>
        <taxon>Alphaproteobacteria</taxon>
        <taxon>Acetobacterales</taxon>
        <taxon>Acetobacteraceae</taxon>
        <taxon>Paeniroseomonas</taxon>
    </lineage>
</organism>
<sequence length="81" mass="8798">MIRCAFIPLAMVFSLTASEPEAPRLDQAVAVLAEDAPVASLVPATPDIPAADDEAAEQEALYRGAQAWLEQIAPKRRRWLP</sequence>
<comment type="caution">
    <text evidence="1">The sequence shown here is derived from an EMBL/GenBank/DDBJ whole genome shotgun (WGS) entry which is preliminary data.</text>
</comment>
<proteinExistence type="predicted"/>
<dbReference type="RefSeq" id="WP_290316217.1">
    <property type="nucleotide sequence ID" value="NZ_JAUFPN010000090.1"/>
</dbReference>
<dbReference type="Proteomes" id="UP001529369">
    <property type="component" value="Unassembled WGS sequence"/>
</dbReference>
<evidence type="ECO:0000313" key="1">
    <source>
        <dbReference type="EMBL" id="MDN3564419.1"/>
    </source>
</evidence>
<name>A0ABT8A4D9_9PROT</name>
<accession>A0ABT8A4D9</accession>
<protein>
    <submittedName>
        <fullName evidence="1">Uncharacterized protein</fullName>
    </submittedName>
</protein>
<dbReference type="EMBL" id="JAUFPN010000090">
    <property type="protein sequence ID" value="MDN3564419.1"/>
    <property type="molecule type" value="Genomic_DNA"/>
</dbReference>